<evidence type="ECO:0000256" key="2">
    <source>
        <dbReference type="SAM" id="Phobius"/>
    </source>
</evidence>
<reference evidence="3 4" key="1">
    <citation type="submission" date="2016-10" db="EMBL/GenBank/DDBJ databases">
        <authorList>
            <person name="de Groot N.N."/>
        </authorList>
    </citation>
    <scope>NUCLEOTIDE SEQUENCE [LARGE SCALE GENOMIC DNA]</scope>
    <source>
        <strain evidence="3 4">GAS232</strain>
    </source>
</reference>
<protein>
    <submittedName>
        <fullName evidence="3">Uncharacterized protein</fullName>
    </submittedName>
</protein>
<gene>
    <name evidence="3" type="ORF">SAMN05444167_0172</name>
</gene>
<evidence type="ECO:0000313" key="3">
    <source>
        <dbReference type="EMBL" id="SDE69590.1"/>
    </source>
</evidence>
<accession>A0A1G7F0V0</accession>
<name>A0A1G7F0V0_9BACT</name>
<keyword evidence="2" id="KW-0812">Transmembrane</keyword>
<keyword evidence="4" id="KW-1185">Reference proteome</keyword>
<organism evidence="3 4">
    <name type="scientific">Terriglobus roseus</name>
    <dbReference type="NCBI Taxonomy" id="392734"/>
    <lineage>
        <taxon>Bacteria</taxon>
        <taxon>Pseudomonadati</taxon>
        <taxon>Acidobacteriota</taxon>
        <taxon>Terriglobia</taxon>
        <taxon>Terriglobales</taxon>
        <taxon>Acidobacteriaceae</taxon>
        <taxon>Terriglobus</taxon>
    </lineage>
</organism>
<dbReference type="Proteomes" id="UP000182427">
    <property type="component" value="Chromosome I"/>
</dbReference>
<dbReference type="EMBL" id="LT629690">
    <property type="protein sequence ID" value="SDE69590.1"/>
    <property type="molecule type" value="Genomic_DNA"/>
</dbReference>
<evidence type="ECO:0000313" key="4">
    <source>
        <dbReference type="Proteomes" id="UP000182427"/>
    </source>
</evidence>
<sequence>MGMFDTPATSGSGNDVPESKGPSIKKLILWFTLLLVVVAAVRVFLIWRTRHEAAKPVAAVEESYTADEMVLPRKLHQTDLKDARELNGKRIWVYAAGQLNAYPATAAHMDYAHPGPLLLGAEPLEVVNFIEQKAPASVYSRVPKGDAQVIMLFHRKDDPAKLWGVPVGDREGKFYNFFLDECFFYDDPHELYKHWKPEVWKAVDEHRVEKGMNELQTDLALGQVSKPGPGQVGDRTVLFDNDGKPVSVTFVKNKAVSIN</sequence>
<keyword evidence="2" id="KW-1133">Transmembrane helix</keyword>
<evidence type="ECO:0000256" key="1">
    <source>
        <dbReference type="SAM" id="MobiDB-lite"/>
    </source>
</evidence>
<feature type="transmembrane region" description="Helical" evidence="2">
    <location>
        <begin position="27"/>
        <end position="47"/>
    </location>
</feature>
<feature type="region of interest" description="Disordered" evidence="1">
    <location>
        <begin position="1"/>
        <end position="20"/>
    </location>
</feature>
<dbReference type="AlphaFoldDB" id="A0A1G7F0V0"/>
<proteinExistence type="predicted"/>
<keyword evidence="2" id="KW-0472">Membrane</keyword>